<dbReference type="GO" id="GO:0071944">
    <property type="term" value="C:cell periphery"/>
    <property type="evidence" value="ECO:0007669"/>
    <property type="project" value="TreeGrafter"/>
</dbReference>
<dbReference type="GO" id="GO:0006031">
    <property type="term" value="P:chitin biosynthetic process"/>
    <property type="evidence" value="ECO:0007669"/>
    <property type="project" value="TreeGrafter"/>
</dbReference>
<evidence type="ECO:0000256" key="3">
    <source>
        <dbReference type="ARBA" id="ARBA00023136"/>
    </source>
</evidence>
<evidence type="ECO:0000313" key="6">
    <source>
        <dbReference type="Proteomes" id="UP000683360"/>
    </source>
</evidence>
<evidence type="ECO:0000313" key="5">
    <source>
        <dbReference type="EMBL" id="CAG2231384.1"/>
    </source>
</evidence>
<dbReference type="OrthoDB" id="370884at2759"/>
<evidence type="ECO:0000256" key="4">
    <source>
        <dbReference type="SAM" id="Phobius"/>
    </source>
</evidence>
<reference evidence="5" key="1">
    <citation type="submission" date="2021-03" db="EMBL/GenBank/DDBJ databases">
        <authorList>
            <person name="Bekaert M."/>
        </authorList>
    </citation>
    <scope>NUCLEOTIDE SEQUENCE</scope>
</reference>
<dbReference type="InterPro" id="IPR004835">
    <property type="entry name" value="Chitin_synth"/>
</dbReference>
<evidence type="ECO:0000256" key="2">
    <source>
        <dbReference type="ARBA" id="ARBA00022692"/>
    </source>
</evidence>
<keyword evidence="6" id="KW-1185">Reference proteome</keyword>
<dbReference type="PANTHER" id="PTHR22914:SF42">
    <property type="entry name" value="CHITIN SYNTHASE"/>
    <property type="match status" value="1"/>
</dbReference>
<protein>
    <submittedName>
        <fullName evidence="5">CHS1</fullName>
        <ecNumber evidence="5">2.4.1.16</ecNumber>
    </submittedName>
</protein>
<dbReference type="AlphaFoldDB" id="A0A8S3TNQ3"/>
<dbReference type="EC" id="2.4.1.16" evidence="5"/>
<dbReference type="Proteomes" id="UP000683360">
    <property type="component" value="Unassembled WGS sequence"/>
</dbReference>
<accession>A0A8S3TNQ3</accession>
<keyword evidence="5" id="KW-0808">Transferase</keyword>
<keyword evidence="2 4" id="KW-0812">Transmembrane</keyword>
<organism evidence="5 6">
    <name type="scientific">Mytilus edulis</name>
    <name type="common">Blue mussel</name>
    <dbReference type="NCBI Taxonomy" id="6550"/>
    <lineage>
        <taxon>Eukaryota</taxon>
        <taxon>Metazoa</taxon>
        <taxon>Spiralia</taxon>
        <taxon>Lophotrochozoa</taxon>
        <taxon>Mollusca</taxon>
        <taxon>Bivalvia</taxon>
        <taxon>Autobranchia</taxon>
        <taxon>Pteriomorphia</taxon>
        <taxon>Mytilida</taxon>
        <taxon>Mytiloidea</taxon>
        <taxon>Mytilidae</taxon>
        <taxon>Mytilinae</taxon>
        <taxon>Mytilus</taxon>
    </lineage>
</organism>
<sequence>MTPNCTSCNVTTCQTTMTTEVTWTWALVLVIIAPYVFTILRCLWQLCFKHQQVFDEITCVLVIFTFVSAISINEVKSHDSSAGVKSLFNIGDSTADDIVEGQTIDCTCQLYNPFILCAIVIVCDVLCYKSSKLACTINFPKCLCCSFLLWNISGIVTSKNRRRNDKYVDINGNINTESQECTREVVDLSADLHLTSLVRNENENERSDILCVCCATMWHEEDDEMLQLLKSLISLEEQQRKNKGNKDETFDFEAHIFFDDAFIENDDHTKSTERNLYVETLIKMVKKATKIERYEVEITPYGERLVYNLSTENQLVVHLKDKNKIRNKNAGVRYKVLKSINIATKLPRLRRINVMYMRYILEYKYKKSNSKFAAKDIYILALDGDVKFKPEDFLSLMRRLKNQRIQEQPVVGFILSDQVLNLNRSI</sequence>
<dbReference type="GO" id="GO:0004100">
    <property type="term" value="F:chitin synthase activity"/>
    <property type="evidence" value="ECO:0007669"/>
    <property type="project" value="UniProtKB-EC"/>
</dbReference>
<proteinExistence type="predicted"/>
<evidence type="ECO:0000256" key="1">
    <source>
        <dbReference type="ARBA" id="ARBA00004141"/>
    </source>
</evidence>
<comment type="caution">
    <text evidence="5">The sequence shown here is derived from an EMBL/GenBank/DDBJ whole genome shotgun (WGS) entry which is preliminary data.</text>
</comment>
<dbReference type="EMBL" id="CAJPWZ010002144">
    <property type="protein sequence ID" value="CAG2231384.1"/>
    <property type="molecule type" value="Genomic_DNA"/>
</dbReference>
<keyword evidence="3 4" id="KW-0472">Membrane</keyword>
<dbReference type="GO" id="GO:0016020">
    <property type="term" value="C:membrane"/>
    <property type="evidence" value="ECO:0007669"/>
    <property type="project" value="UniProtKB-SubCell"/>
</dbReference>
<dbReference type="PANTHER" id="PTHR22914">
    <property type="entry name" value="CHITIN SYNTHASE"/>
    <property type="match status" value="1"/>
</dbReference>
<gene>
    <name evidence="5" type="ORF">MEDL_44204</name>
</gene>
<name>A0A8S3TNQ3_MYTED</name>
<feature type="transmembrane region" description="Helical" evidence="4">
    <location>
        <begin position="23"/>
        <end position="44"/>
    </location>
</feature>
<keyword evidence="4" id="KW-1133">Transmembrane helix</keyword>
<comment type="subcellular location">
    <subcellularLocation>
        <location evidence="1">Membrane</location>
        <topology evidence="1">Multi-pass membrane protein</topology>
    </subcellularLocation>
</comment>
<keyword evidence="5" id="KW-0328">Glycosyltransferase</keyword>